<accession>A0ACA9UKM5</accession>
<comment type="caution">
    <text evidence="1">The sequence shown here is derived from an EMBL/GenBank/DDBJ whole genome shotgun (WGS) entry which is preliminary data.</text>
</comment>
<protein>
    <submittedName>
        <fullName evidence="1">Uncharacterized protein</fullName>
    </submittedName>
</protein>
<organism evidence="1 2">
    <name type="scientific">Clonostachys rosea f. rosea IK726</name>
    <dbReference type="NCBI Taxonomy" id="1349383"/>
    <lineage>
        <taxon>Eukaryota</taxon>
        <taxon>Fungi</taxon>
        <taxon>Dikarya</taxon>
        <taxon>Ascomycota</taxon>
        <taxon>Pezizomycotina</taxon>
        <taxon>Sordariomycetes</taxon>
        <taxon>Hypocreomycetidae</taxon>
        <taxon>Hypocreales</taxon>
        <taxon>Bionectriaceae</taxon>
        <taxon>Clonostachys</taxon>
    </lineage>
</organism>
<reference evidence="1" key="2">
    <citation type="submission" date="2021-10" db="EMBL/GenBank/DDBJ databases">
        <authorList>
            <person name="Piombo E."/>
        </authorList>
    </citation>
    <scope>NUCLEOTIDE SEQUENCE</scope>
</reference>
<dbReference type="EMBL" id="CADEHS020000552">
    <property type="protein sequence ID" value="CAG9953983.1"/>
    <property type="molecule type" value="Genomic_DNA"/>
</dbReference>
<gene>
    <name evidence="1" type="ORF">CRV2_00018813</name>
</gene>
<dbReference type="Proteomes" id="UP000836387">
    <property type="component" value="Unassembled WGS sequence"/>
</dbReference>
<proteinExistence type="predicted"/>
<reference evidence="1" key="1">
    <citation type="submission" date="2020-04" db="EMBL/GenBank/DDBJ databases">
        <authorList>
            <person name="Broberg M."/>
        </authorList>
    </citation>
    <scope>NUCLEOTIDE SEQUENCE</scope>
</reference>
<evidence type="ECO:0000313" key="2">
    <source>
        <dbReference type="Proteomes" id="UP000836387"/>
    </source>
</evidence>
<keyword evidence="2" id="KW-1185">Reference proteome</keyword>
<sequence length="187" mass="21538">MVFKSRQLLDYFHHLRDKFSICTQGEMDILPFIIQNSDALQDTLLVAGLHYTLATGDIRTYDSTVLFHKVETIRSINKRLETPRSTGFTTLVRRIATLCLVECSFGNMATAETHFEGLLSILDLHLQDGKLDTPMDFNEELTSRYLVLTYNIIHTVRSRMQERDLLSKTYGRSKPTNLEEYVTLLLS</sequence>
<name>A0ACA9UKM5_BIOOC</name>
<evidence type="ECO:0000313" key="1">
    <source>
        <dbReference type="EMBL" id="CAG9953983.1"/>
    </source>
</evidence>